<dbReference type="Pfam" id="PF00702">
    <property type="entry name" value="Hydrolase"/>
    <property type="match status" value="1"/>
</dbReference>
<dbReference type="InterPro" id="IPR011951">
    <property type="entry name" value="HAD-SF_hydro_IA_YjjG/PynA"/>
</dbReference>
<evidence type="ECO:0000313" key="1">
    <source>
        <dbReference type="EMBL" id="RGB76378.1"/>
    </source>
</evidence>
<dbReference type="Gene3D" id="3.40.50.1000">
    <property type="entry name" value="HAD superfamily/HAD-like"/>
    <property type="match status" value="1"/>
</dbReference>
<dbReference type="NCBIfam" id="TIGR01549">
    <property type="entry name" value="HAD-SF-IA-v1"/>
    <property type="match status" value="1"/>
</dbReference>
<dbReference type="GO" id="GO:0008253">
    <property type="term" value="F:5'-nucleotidase activity"/>
    <property type="evidence" value="ECO:0007669"/>
    <property type="project" value="InterPro"/>
</dbReference>
<proteinExistence type="predicted"/>
<sequence length="234" mass="27504">MIKYILWDIDNTLLSFDLAEKAAMTNGFSKFNLDIKDDNALAAYKVINDKYWKRLERGEMTRKQILGDRFREFFDFYNINYDDQMIDDFNLYFQQEVGRQIFFNDKAWDTVGYLNKDYDQYAVTNGSKIAQDAKVVNSGLDKIFKKVFISENLGYDKPYKEFFDLVFEYIGSSKRDEYILIGDSLTSDMRGANNAGIKNIWYNPHAKKNHLDVKLDYTIHTLDQVPEILKKING</sequence>
<dbReference type="InterPro" id="IPR023214">
    <property type="entry name" value="HAD_sf"/>
</dbReference>
<dbReference type="NCBIfam" id="TIGR02254">
    <property type="entry name" value="YjjG_YfnB"/>
    <property type="match status" value="1"/>
</dbReference>
<dbReference type="SFLD" id="SFLDG01129">
    <property type="entry name" value="C1.5:_HAD__Beta-PGM__Phosphata"/>
    <property type="match status" value="1"/>
</dbReference>
<dbReference type="InterPro" id="IPR036412">
    <property type="entry name" value="HAD-like_sf"/>
</dbReference>
<dbReference type="SFLD" id="SFLDS00003">
    <property type="entry name" value="Haloacid_Dehalogenase"/>
    <property type="match status" value="1"/>
</dbReference>
<dbReference type="InterPro" id="IPR006439">
    <property type="entry name" value="HAD-SF_hydro_IA"/>
</dbReference>
<keyword evidence="2" id="KW-1185">Reference proteome</keyword>
<protein>
    <submittedName>
        <fullName evidence="1">Noncanonical pyrimidine nucleotidase, YjjG family</fullName>
    </submittedName>
</protein>
<dbReference type="AlphaFoldDB" id="A0A3E2TI75"/>
<name>A0A3E2TI75_9FIRM</name>
<reference evidence="1 2" key="1">
    <citation type="submission" date="2018-08" db="EMBL/GenBank/DDBJ databases">
        <title>A genome reference for cultivated species of the human gut microbiota.</title>
        <authorList>
            <person name="Zou Y."/>
            <person name="Xue W."/>
            <person name="Luo G."/>
        </authorList>
    </citation>
    <scope>NUCLEOTIDE SEQUENCE [LARGE SCALE GENOMIC DNA]</scope>
    <source>
        <strain evidence="1 2">OF01-3</strain>
    </source>
</reference>
<dbReference type="InterPro" id="IPR023198">
    <property type="entry name" value="PGP-like_dom2"/>
</dbReference>
<accession>A0A3E2TI75</accession>
<dbReference type="PANTHER" id="PTHR47478">
    <property type="match status" value="1"/>
</dbReference>
<dbReference type="EMBL" id="QVEU01000003">
    <property type="protein sequence ID" value="RGB76378.1"/>
    <property type="molecule type" value="Genomic_DNA"/>
</dbReference>
<comment type="caution">
    <text evidence="1">The sequence shown here is derived from an EMBL/GenBank/DDBJ whole genome shotgun (WGS) entry which is preliminary data.</text>
</comment>
<evidence type="ECO:0000313" key="2">
    <source>
        <dbReference type="Proteomes" id="UP000261011"/>
    </source>
</evidence>
<dbReference type="PANTHER" id="PTHR47478:SF1">
    <property type="entry name" value="PYRIMIDINE 5'-NUCLEOTIDASE YJJG"/>
    <property type="match status" value="1"/>
</dbReference>
<dbReference type="Proteomes" id="UP000261011">
    <property type="component" value="Unassembled WGS sequence"/>
</dbReference>
<dbReference type="RefSeq" id="WP_117521296.1">
    <property type="nucleotide sequence ID" value="NZ_JAGGLS010000003.1"/>
</dbReference>
<dbReference type="Gene3D" id="1.10.150.240">
    <property type="entry name" value="Putative phosphatase, domain 2"/>
    <property type="match status" value="1"/>
</dbReference>
<organism evidence="1 2">
    <name type="scientific">Anaerococcus nagyae</name>
    <dbReference type="NCBI Taxonomy" id="1755241"/>
    <lineage>
        <taxon>Bacteria</taxon>
        <taxon>Bacillati</taxon>
        <taxon>Bacillota</taxon>
        <taxon>Tissierellia</taxon>
        <taxon>Tissierellales</taxon>
        <taxon>Peptoniphilaceae</taxon>
        <taxon>Anaerococcus</taxon>
    </lineage>
</organism>
<dbReference type="SUPFAM" id="SSF56784">
    <property type="entry name" value="HAD-like"/>
    <property type="match status" value="1"/>
</dbReference>
<dbReference type="InterPro" id="IPR052550">
    <property type="entry name" value="Pyrimidine_5'-ntase_YjjG"/>
</dbReference>
<dbReference type="OrthoDB" id="9802350at2"/>
<gene>
    <name evidence="1" type="ORF">DXA39_04205</name>
</gene>